<accession>A0AAW1Q6P2</accession>
<feature type="transmembrane region" description="Helical" evidence="6">
    <location>
        <begin position="91"/>
        <end position="112"/>
    </location>
</feature>
<sequence length="294" mass="33516">MGDGSVCVNIVSPHPGSRNVFLDLVVGLPAILFLVFLAWRVKPSLRKLRRSQSHIMTTYYGFLWVVTLLNVLRCFVQVAASEATHPVLWNLLWMLTRFGLVMLEVSVVVFLLQGYLTSGREALLRTLWISGGLALFETLVTLLYVFAFHVPLFLYGGGDGQEGHRGVDDDRRWSKWGFWLAHTLVFLLVYTGILILPHTKWRDRLPAKPSFYRYVLILFVLNLVAALGTILLASHVAGGYCIYGLAAFLYYAIYPPLLYLTFLAEFFLDDELDDELYYSEMKEAGYFEDYDDGL</sequence>
<proteinExistence type="inferred from homology"/>
<dbReference type="PANTHER" id="PTHR15876">
    <property type="entry name" value="TRANSMEMBRANE PROTEIN ADIPOCYTE-ASSOCIATED 1"/>
    <property type="match status" value="1"/>
</dbReference>
<keyword evidence="8" id="KW-1185">Reference proteome</keyword>
<keyword evidence="3 6" id="KW-0812">Transmembrane</keyword>
<evidence type="ECO:0000313" key="7">
    <source>
        <dbReference type="EMBL" id="KAK9817983.1"/>
    </source>
</evidence>
<evidence type="ECO:0000256" key="1">
    <source>
        <dbReference type="ARBA" id="ARBA00004141"/>
    </source>
</evidence>
<evidence type="ECO:0000256" key="2">
    <source>
        <dbReference type="ARBA" id="ARBA00010125"/>
    </source>
</evidence>
<feature type="transmembrane region" description="Helical" evidence="6">
    <location>
        <begin position="237"/>
        <end position="254"/>
    </location>
</feature>
<feature type="transmembrane region" description="Helical" evidence="6">
    <location>
        <begin position="133"/>
        <end position="156"/>
    </location>
</feature>
<evidence type="ECO:0000313" key="8">
    <source>
        <dbReference type="Proteomes" id="UP001489004"/>
    </source>
</evidence>
<comment type="subcellular location">
    <subcellularLocation>
        <location evidence="1">Membrane</location>
        <topology evidence="1">Multi-pass membrane protein</topology>
    </subcellularLocation>
</comment>
<evidence type="ECO:0000256" key="6">
    <source>
        <dbReference type="SAM" id="Phobius"/>
    </source>
</evidence>
<feature type="transmembrane region" description="Helical" evidence="6">
    <location>
        <begin position="176"/>
        <end position="199"/>
    </location>
</feature>
<comment type="similarity">
    <text evidence="2">Belongs to the UPF0359 family.</text>
</comment>
<evidence type="ECO:0000256" key="4">
    <source>
        <dbReference type="ARBA" id="ARBA00022989"/>
    </source>
</evidence>
<dbReference type="Pfam" id="PF10160">
    <property type="entry name" value="Tmemb_40"/>
    <property type="match status" value="1"/>
</dbReference>
<keyword evidence="4 6" id="KW-1133">Transmembrane helix</keyword>
<feature type="transmembrane region" description="Helical" evidence="6">
    <location>
        <begin position="20"/>
        <end position="39"/>
    </location>
</feature>
<dbReference type="EMBL" id="JALJOR010000004">
    <property type="protein sequence ID" value="KAK9817983.1"/>
    <property type="molecule type" value="Genomic_DNA"/>
</dbReference>
<organism evidence="7 8">
    <name type="scientific">[Myrmecia] bisecta</name>
    <dbReference type="NCBI Taxonomy" id="41462"/>
    <lineage>
        <taxon>Eukaryota</taxon>
        <taxon>Viridiplantae</taxon>
        <taxon>Chlorophyta</taxon>
        <taxon>core chlorophytes</taxon>
        <taxon>Trebouxiophyceae</taxon>
        <taxon>Trebouxiales</taxon>
        <taxon>Trebouxiaceae</taxon>
        <taxon>Myrmecia</taxon>
    </lineage>
</organism>
<dbReference type="GO" id="GO:0005886">
    <property type="term" value="C:plasma membrane"/>
    <property type="evidence" value="ECO:0007669"/>
    <property type="project" value="TreeGrafter"/>
</dbReference>
<gene>
    <name evidence="7" type="ORF">WJX72_005332</name>
</gene>
<dbReference type="AlphaFoldDB" id="A0AAW1Q6P2"/>
<reference evidence="7 8" key="1">
    <citation type="journal article" date="2024" name="Nat. Commun.">
        <title>Phylogenomics reveals the evolutionary origins of lichenization in chlorophyte algae.</title>
        <authorList>
            <person name="Puginier C."/>
            <person name="Libourel C."/>
            <person name="Otte J."/>
            <person name="Skaloud P."/>
            <person name="Haon M."/>
            <person name="Grisel S."/>
            <person name="Petersen M."/>
            <person name="Berrin J.G."/>
            <person name="Delaux P.M."/>
            <person name="Dal Grande F."/>
            <person name="Keller J."/>
        </authorList>
    </citation>
    <scope>NUCLEOTIDE SEQUENCE [LARGE SCALE GENOMIC DNA]</scope>
    <source>
        <strain evidence="7 8">SAG 2043</strain>
    </source>
</reference>
<dbReference type="PANTHER" id="PTHR15876:SF8">
    <property type="entry name" value="TRANSMEMBRANE PROTEIN ADIPOCYTE-ASSOCIATED 1"/>
    <property type="match status" value="1"/>
</dbReference>
<dbReference type="GO" id="GO:0004930">
    <property type="term" value="F:G protein-coupled receptor activity"/>
    <property type="evidence" value="ECO:0007669"/>
    <property type="project" value="TreeGrafter"/>
</dbReference>
<evidence type="ECO:0000256" key="5">
    <source>
        <dbReference type="ARBA" id="ARBA00023136"/>
    </source>
</evidence>
<evidence type="ECO:0008006" key="9">
    <source>
        <dbReference type="Google" id="ProtNLM"/>
    </source>
</evidence>
<name>A0AAW1Q6P2_9CHLO</name>
<keyword evidence="5 6" id="KW-0472">Membrane</keyword>
<comment type="caution">
    <text evidence="7">The sequence shown here is derived from an EMBL/GenBank/DDBJ whole genome shotgun (WGS) entry which is preliminary data.</text>
</comment>
<evidence type="ECO:0000256" key="3">
    <source>
        <dbReference type="ARBA" id="ARBA00022692"/>
    </source>
</evidence>
<dbReference type="Proteomes" id="UP001489004">
    <property type="component" value="Unassembled WGS sequence"/>
</dbReference>
<feature type="transmembrane region" description="Helical" evidence="6">
    <location>
        <begin position="211"/>
        <end position="231"/>
    </location>
</feature>
<feature type="transmembrane region" description="Helical" evidence="6">
    <location>
        <begin position="59"/>
        <end position="79"/>
    </location>
</feature>
<protein>
    <recommendedName>
        <fullName evidence="9">Transmembrane protein adipocyte-associated 1</fullName>
    </recommendedName>
</protein>
<dbReference type="InterPro" id="IPR018781">
    <property type="entry name" value="TPRA1/CAND2/CAND8"/>
</dbReference>